<comment type="caution">
    <text evidence="3">The sequence shown here is derived from an EMBL/GenBank/DDBJ whole genome shotgun (WGS) entry which is preliminary data.</text>
</comment>
<dbReference type="Proteomes" id="UP000035265">
    <property type="component" value="Unassembled WGS sequence"/>
</dbReference>
<evidence type="ECO:0000259" key="2">
    <source>
        <dbReference type="Pfam" id="PF13460"/>
    </source>
</evidence>
<dbReference type="PANTHER" id="PTHR15020">
    <property type="entry name" value="FLAVIN REDUCTASE-RELATED"/>
    <property type="match status" value="1"/>
</dbReference>
<evidence type="ECO:0000256" key="1">
    <source>
        <dbReference type="SAM" id="MobiDB-lite"/>
    </source>
</evidence>
<dbReference type="Pfam" id="PF13460">
    <property type="entry name" value="NAD_binding_10"/>
    <property type="match status" value="1"/>
</dbReference>
<proteinExistence type="predicted"/>
<dbReference type="SUPFAM" id="SSF51735">
    <property type="entry name" value="NAD(P)-binding Rossmann-fold domains"/>
    <property type="match status" value="1"/>
</dbReference>
<feature type="domain" description="NAD(P)-binding" evidence="2">
    <location>
        <begin position="7"/>
        <end position="215"/>
    </location>
</feature>
<evidence type="ECO:0000313" key="3">
    <source>
        <dbReference type="EMBL" id="KLN35377.1"/>
    </source>
</evidence>
<reference evidence="3 4" key="1">
    <citation type="submission" date="2014-05" db="EMBL/GenBank/DDBJ databases">
        <title>Cellulosimicrobium funkei U11 genome.</title>
        <authorList>
            <person name="Hu C."/>
            <person name="Gong Y."/>
            <person name="Wan W."/>
            <person name="Jiang M."/>
        </authorList>
    </citation>
    <scope>NUCLEOTIDE SEQUENCE [LARGE SCALE GENOMIC DNA]</scope>
    <source>
        <strain evidence="3 4">U11</strain>
    </source>
</reference>
<keyword evidence="4" id="KW-1185">Reference proteome</keyword>
<dbReference type="RefSeq" id="WP_047232333.1">
    <property type="nucleotide sequence ID" value="NZ_JNBQ01000005.1"/>
</dbReference>
<organism evidence="3 4">
    <name type="scientific">Cellulosimicrobium funkei</name>
    <dbReference type="NCBI Taxonomy" id="264251"/>
    <lineage>
        <taxon>Bacteria</taxon>
        <taxon>Bacillati</taxon>
        <taxon>Actinomycetota</taxon>
        <taxon>Actinomycetes</taxon>
        <taxon>Micrococcales</taxon>
        <taxon>Promicromonosporaceae</taxon>
        <taxon>Cellulosimicrobium</taxon>
    </lineage>
</organism>
<dbReference type="EMBL" id="JNBQ01000005">
    <property type="protein sequence ID" value="KLN35377.1"/>
    <property type="molecule type" value="Genomic_DNA"/>
</dbReference>
<protein>
    <recommendedName>
        <fullName evidence="2">NAD(P)-binding domain-containing protein</fullName>
    </recommendedName>
</protein>
<sequence length="240" mass="25000">MRTVIAGGHGQVGRRLARTLVERGDDVVAFVRSAAQITDLTELGAHVALIDLEKDDAVAVSFELEGVDAVVFAAGAGPGSGAPRKDTVDRAGAALLADAAERAGVGRYVLLSSRGVEAARADERPDDVDDVFWAYLRAKAAAEDDLRAREDLAWTIVRPGHLTDDPGVGLVALAPVGDGDKPRGKRRKPGAAVGERSDVTRDDVALVLAAVLHEPRSAGLVLDLVGGDRPVDDALADVLP</sequence>
<evidence type="ECO:0000313" key="4">
    <source>
        <dbReference type="Proteomes" id="UP000035265"/>
    </source>
</evidence>
<dbReference type="InterPro" id="IPR036291">
    <property type="entry name" value="NAD(P)-bd_dom_sf"/>
</dbReference>
<dbReference type="PANTHER" id="PTHR15020:SF50">
    <property type="entry name" value="UPF0659 PROTEIN YMR090W"/>
    <property type="match status" value="1"/>
</dbReference>
<dbReference type="InterPro" id="IPR016040">
    <property type="entry name" value="NAD(P)-bd_dom"/>
</dbReference>
<name>A0A0H2L593_9MICO</name>
<dbReference type="PATRIC" id="fig|264251.5.peg.1656"/>
<dbReference type="Gene3D" id="3.40.50.720">
    <property type="entry name" value="NAD(P)-binding Rossmann-like Domain"/>
    <property type="match status" value="1"/>
</dbReference>
<dbReference type="AlphaFoldDB" id="A0A0H2L593"/>
<dbReference type="STRING" id="264251.FB00_08135"/>
<feature type="region of interest" description="Disordered" evidence="1">
    <location>
        <begin position="175"/>
        <end position="196"/>
    </location>
</feature>
<gene>
    <name evidence="3" type="ORF">FB00_08135</name>
</gene>
<accession>A0A0H2L593</accession>